<dbReference type="InterPro" id="IPR036365">
    <property type="entry name" value="PGBD-like_sf"/>
</dbReference>
<dbReference type="InterPro" id="IPR013230">
    <property type="entry name" value="Peptidase_M15A_C"/>
</dbReference>
<comment type="caution">
    <text evidence="4">The sequence shown here is derived from an EMBL/GenBank/DDBJ whole genome shotgun (WGS) entry which is preliminary data.</text>
</comment>
<feature type="domain" description="Peptidase M15A C-terminal" evidence="3">
    <location>
        <begin position="117"/>
        <end position="229"/>
    </location>
</feature>
<keyword evidence="4" id="KW-0645">Protease</keyword>
<dbReference type="SUPFAM" id="SSF55166">
    <property type="entry name" value="Hedgehog/DD-peptidase"/>
    <property type="match status" value="1"/>
</dbReference>
<dbReference type="Gene3D" id="1.10.101.10">
    <property type="entry name" value="PGBD-like superfamily/PGBD"/>
    <property type="match status" value="1"/>
</dbReference>
<protein>
    <submittedName>
        <fullName evidence="4">D-Ala-D-Ala carboxypeptidase family metallohydrolase</fullName>
    </submittedName>
</protein>
<dbReference type="InterPro" id="IPR002477">
    <property type="entry name" value="Peptidoglycan-bd-like"/>
</dbReference>
<dbReference type="Gene3D" id="3.30.1380.10">
    <property type="match status" value="1"/>
</dbReference>
<dbReference type="InterPro" id="IPR009045">
    <property type="entry name" value="Zn_M74/Hedgehog-like"/>
</dbReference>
<evidence type="ECO:0000259" key="2">
    <source>
        <dbReference type="Pfam" id="PF01471"/>
    </source>
</evidence>
<proteinExistence type="predicted"/>
<organism evidence="4 5">
    <name type="scientific">Streptomyces boetiae</name>
    <dbReference type="NCBI Taxonomy" id="3075541"/>
    <lineage>
        <taxon>Bacteria</taxon>
        <taxon>Bacillati</taxon>
        <taxon>Actinomycetota</taxon>
        <taxon>Actinomycetes</taxon>
        <taxon>Kitasatosporales</taxon>
        <taxon>Streptomycetaceae</taxon>
        <taxon>Streptomyces</taxon>
    </lineage>
</organism>
<reference evidence="5" key="1">
    <citation type="submission" date="2023-07" db="EMBL/GenBank/DDBJ databases">
        <title>30 novel species of actinomycetes from the DSMZ collection.</title>
        <authorList>
            <person name="Nouioui I."/>
        </authorList>
    </citation>
    <scope>NUCLEOTIDE SEQUENCE [LARGE SCALE GENOMIC DNA]</scope>
    <source>
        <strain evidence="5">DSM 44917</strain>
    </source>
</reference>
<feature type="domain" description="Peptidoglycan binding-like" evidence="2">
    <location>
        <begin position="47"/>
        <end position="104"/>
    </location>
</feature>
<evidence type="ECO:0000259" key="3">
    <source>
        <dbReference type="Pfam" id="PF08291"/>
    </source>
</evidence>
<evidence type="ECO:0000313" key="5">
    <source>
        <dbReference type="Proteomes" id="UP001183388"/>
    </source>
</evidence>
<evidence type="ECO:0000313" key="4">
    <source>
        <dbReference type="EMBL" id="MDT0307784.1"/>
    </source>
</evidence>
<dbReference type="Proteomes" id="UP001183388">
    <property type="component" value="Unassembled WGS sequence"/>
</dbReference>
<dbReference type="Pfam" id="PF01471">
    <property type="entry name" value="PG_binding_1"/>
    <property type="match status" value="1"/>
</dbReference>
<gene>
    <name evidence="4" type="ORF">RM780_12535</name>
</gene>
<feature type="signal peptide" evidence="1">
    <location>
        <begin position="1"/>
        <end position="32"/>
    </location>
</feature>
<evidence type="ECO:0000256" key="1">
    <source>
        <dbReference type="SAM" id="SignalP"/>
    </source>
</evidence>
<keyword evidence="4" id="KW-0378">Hydrolase</keyword>
<dbReference type="EMBL" id="JAVREN010000015">
    <property type="protein sequence ID" value="MDT0307784.1"/>
    <property type="molecule type" value="Genomic_DNA"/>
</dbReference>
<feature type="chain" id="PRO_5047533419" evidence="1">
    <location>
        <begin position="33"/>
        <end position="244"/>
    </location>
</feature>
<keyword evidence="5" id="KW-1185">Reference proteome</keyword>
<name>A0ABU2L891_9ACTN</name>
<sequence length="244" mass="25581">MSGRVVRLILSIVMFASVLTAGTVAMAGTAHADGCYTWGRTLSQGSSGEDVRQLQIRVSGYPGYGSVLALDGVYGAATAAAVQRFQSAYGLQADGVAGSGTFNQIYALQDNDCTPIHFSYAELNRCNSDWSGGAVSASQARANALVNMWKLEALRHALGDRAITVSSGFRSYACNSAAGGSSTSRHLYGDAVDLTGTPSLCALAQRARYHGWREILGPGYPGHGDHTHLAHKPSQTWSASSCGI</sequence>
<dbReference type="InterPro" id="IPR036366">
    <property type="entry name" value="PGBDSf"/>
</dbReference>
<dbReference type="Pfam" id="PF08291">
    <property type="entry name" value="Peptidase_M15_3"/>
    <property type="match status" value="1"/>
</dbReference>
<dbReference type="RefSeq" id="WP_311630736.1">
    <property type="nucleotide sequence ID" value="NZ_JAVREN010000015.1"/>
</dbReference>
<dbReference type="GO" id="GO:0004180">
    <property type="term" value="F:carboxypeptidase activity"/>
    <property type="evidence" value="ECO:0007669"/>
    <property type="project" value="UniProtKB-KW"/>
</dbReference>
<accession>A0ABU2L891</accession>
<keyword evidence="4" id="KW-0121">Carboxypeptidase</keyword>
<keyword evidence="1" id="KW-0732">Signal</keyword>
<dbReference type="SUPFAM" id="SSF47090">
    <property type="entry name" value="PGBD-like"/>
    <property type="match status" value="1"/>
</dbReference>